<feature type="transmembrane region" description="Helical" evidence="1">
    <location>
        <begin position="12"/>
        <end position="29"/>
    </location>
</feature>
<feature type="domain" description="Acyltransferase 3" evidence="2">
    <location>
        <begin position="10"/>
        <end position="316"/>
    </location>
</feature>
<dbReference type="InterPro" id="IPR050879">
    <property type="entry name" value="Acyltransferase_3"/>
</dbReference>
<feature type="transmembrane region" description="Helical" evidence="1">
    <location>
        <begin position="338"/>
        <end position="360"/>
    </location>
</feature>
<evidence type="ECO:0000256" key="1">
    <source>
        <dbReference type="SAM" id="Phobius"/>
    </source>
</evidence>
<dbReference type="InterPro" id="IPR043968">
    <property type="entry name" value="SGNH"/>
</dbReference>
<feature type="transmembrane region" description="Helical" evidence="1">
    <location>
        <begin position="215"/>
        <end position="232"/>
    </location>
</feature>
<dbReference type="Proteomes" id="UP000530928">
    <property type="component" value="Unassembled WGS sequence"/>
</dbReference>
<feature type="domain" description="SGNH" evidence="3">
    <location>
        <begin position="406"/>
        <end position="612"/>
    </location>
</feature>
<keyword evidence="1" id="KW-0812">Transmembrane</keyword>
<comment type="caution">
    <text evidence="4">The sequence shown here is derived from an EMBL/GenBank/DDBJ whole genome shotgun (WGS) entry which is preliminary data.</text>
</comment>
<reference evidence="4 5" key="1">
    <citation type="submission" date="2020-07" db="EMBL/GenBank/DDBJ databases">
        <title>Genomic Encyclopedia of Type Strains, Phase IV (KMG-IV): sequencing the most valuable type-strain genomes for metagenomic binning, comparative biology and taxonomic classification.</title>
        <authorList>
            <person name="Goeker M."/>
        </authorList>
    </citation>
    <scope>NUCLEOTIDE SEQUENCE [LARGE SCALE GENOMIC DNA]</scope>
    <source>
        <strain evidence="4 5">DSM 45533</strain>
    </source>
</reference>
<evidence type="ECO:0000259" key="3">
    <source>
        <dbReference type="Pfam" id="PF19040"/>
    </source>
</evidence>
<keyword evidence="1" id="KW-1133">Transmembrane helix</keyword>
<dbReference type="PANTHER" id="PTHR23028:SF53">
    <property type="entry name" value="ACYL_TRANSF_3 DOMAIN-CONTAINING PROTEIN"/>
    <property type="match status" value="1"/>
</dbReference>
<evidence type="ECO:0000313" key="4">
    <source>
        <dbReference type="EMBL" id="MBA2890665.1"/>
    </source>
</evidence>
<accession>A0A7W0HPA4</accession>
<dbReference type="RefSeq" id="WP_181609463.1">
    <property type="nucleotide sequence ID" value="NZ_BAABAM010000006.1"/>
</dbReference>
<gene>
    <name evidence="4" type="ORF">HNR30_002006</name>
</gene>
<dbReference type="PANTHER" id="PTHR23028">
    <property type="entry name" value="ACETYLTRANSFERASE"/>
    <property type="match status" value="1"/>
</dbReference>
<dbReference type="GO" id="GO:0009103">
    <property type="term" value="P:lipopolysaccharide biosynthetic process"/>
    <property type="evidence" value="ECO:0007669"/>
    <property type="project" value="TreeGrafter"/>
</dbReference>
<feature type="transmembrane region" description="Helical" evidence="1">
    <location>
        <begin position="192"/>
        <end position="208"/>
    </location>
</feature>
<feature type="transmembrane region" description="Helical" evidence="1">
    <location>
        <begin position="71"/>
        <end position="90"/>
    </location>
</feature>
<proteinExistence type="predicted"/>
<protein>
    <submittedName>
        <fullName evidence="4">Peptidoglycan/LPS O-acetylase OafA/YrhL</fullName>
    </submittedName>
</protein>
<dbReference type="AlphaFoldDB" id="A0A7W0HPA4"/>
<feature type="transmembrane region" description="Helical" evidence="1">
    <location>
        <begin position="161"/>
        <end position="180"/>
    </location>
</feature>
<keyword evidence="1" id="KW-0472">Membrane</keyword>
<name>A0A7W0HPA4_9ACTN</name>
<dbReference type="InterPro" id="IPR002656">
    <property type="entry name" value="Acyl_transf_3_dom"/>
</dbReference>
<dbReference type="GO" id="GO:0016020">
    <property type="term" value="C:membrane"/>
    <property type="evidence" value="ECO:0007669"/>
    <property type="project" value="TreeGrafter"/>
</dbReference>
<evidence type="ECO:0000259" key="2">
    <source>
        <dbReference type="Pfam" id="PF01757"/>
    </source>
</evidence>
<feature type="transmembrane region" description="Helical" evidence="1">
    <location>
        <begin position="244"/>
        <end position="265"/>
    </location>
</feature>
<dbReference type="Pfam" id="PF19040">
    <property type="entry name" value="SGNH"/>
    <property type="match status" value="1"/>
</dbReference>
<evidence type="ECO:0000313" key="5">
    <source>
        <dbReference type="Proteomes" id="UP000530928"/>
    </source>
</evidence>
<feature type="transmembrane region" description="Helical" evidence="1">
    <location>
        <begin position="41"/>
        <end position="59"/>
    </location>
</feature>
<organism evidence="4 5">
    <name type="scientific">Nonomuraea soli</name>
    <dbReference type="NCBI Taxonomy" id="1032476"/>
    <lineage>
        <taxon>Bacteria</taxon>
        <taxon>Bacillati</taxon>
        <taxon>Actinomycetota</taxon>
        <taxon>Actinomycetes</taxon>
        <taxon>Streptosporangiales</taxon>
        <taxon>Streptosporangiaceae</taxon>
        <taxon>Nonomuraea</taxon>
    </lineage>
</organism>
<keyword evidence="5" id="KW-1185">Reference proteome</keyword>
<dbReference type="Pfam" id="PF01757">
    <property type="entry name" value="Acyl_transf_3"/>
    <property type="match status" value="1"/>
</dbReference>
<sequence>MTGTTSHRDDIDGLRAVAVGFVLAFHAAVPGFGGGFVGVDVFFVISGFLITTLTLKPFSLADFYARRARRILPAAGTVLVATAVAAWLILPGLRLREVAADLFTSALSAANWRFVAQETDYLAAELDPSPLLHFWSLAVEEQYYLLWAPLALLLAGRRKALTAITVLITAASLALCLAWDGPLAYLATPARAWQFGVGALAALAVPYLTRVPRRLAALLGTAGAAALAWSLTIAETSYPGPEALAPTLGAAALILFRSPVSSLLATAPMRATGRLSFSWYLWHWPVLVLVEAATGPQPWPVKLVLAAASAAPAWLTMRLVENPVRFSAVVTELPRRGLAVGTAAMTVPVIAALVLGFVTAPATGPAAGTRTVAVAPAPAPTVDAAAARTDYPRSGGCEVELAATTSPPCVFGTGAERVVLIGDSHAGQWFAMAQRIAQRRGWSLEVLVKPGCPLPTLTVVEPRLGREYRECDVWREHALSRLESASPPRLILFGSLATYADARRTTTGWATTMARLERLGAPMVYLRDTPLPGFDVPECLSGKPVAACVFPRSKALPGHVLAERPGVWRLEVTDLLCPGTTCPGVIDGVVLYRDDSHLTDTVVVRLAPRLEQRLEDLDLIPTVL</sequence>
<dbReference type="GO" id="GO:0016747">
    <property type="term" value="F:acyltransferase activity, transferring groups other than amino-acyl groups"/>
    <property type="evidence" value="ECO:0007669"/>
    <property type="project" value="InterPro"/>
</dbReference>
<feature type="transmembrane region" description="Helical" evidence="1">
    <location>
        <begin position="132"/>
        <end position="154"/>
    </location>
</feature>
<dbReference type="EMBL" id="JACDUR010000002">
    <property type="protein sequence ID" value="MBA2890665.1"/>
    <property type="molecule type" value="Genomic_DNA"/>
</dbReference>